<dbReference type="SMART" id="SM00061">
    <property type="entry name" value="MATH"/>
    <property type="match status" value="2"/>
</dbReference>
<accession>A0AAD4JJL4</accession>
<gene>
    <name evidence="2" type="ORF">C2S53_019497</name>
</gene>
<dbReference type="SUPFAM" id="SSF49599">
    <property type="entry name" value="TRAF domain-like"/>
    <property type="match status" value="2"/>
</dbReference>
<evidence type="ECO:0000259" key="1">
    <source>
        <dbReference type="PROSITE" id="PS50144"/>
    </source>
</evidence>
<sequence>MSSTMDVNEFSEETREASPANLLIKIKDFSLLSDYGIKKYESRAFEAGGYKWKLIIYPDGDESKDEGGRHVSVYLSVAETSSLPVDWEINAICSIFLYNKNSDNYLCFRGKTCRFHAISSVWGSSKMISKKTLTDPKKGYLVDDTCVFGAEVFVTKGQRLIDCLSLVREREPYKREWQISGLSKFEDAWISDDFLIGVHRWRIQLCPNGDGKFDDRYVSVFLHLLNPKMCVSCHQINVNVDCRFRIKNNLNLNLHHSRKFQRHWLKPDEGWGFPDFIETTELRDPSKGFVINDCCFLEVKIYVLAFAHDSASAD</sequence>
<evidence type="ECO:0000313" key="2">
    <source>
        <dbReference type="EMBL" id="KAH6834977.1"/>
    </source>
</evidence>
<organism evidence="2 3">
    <name type="scientific">Perilla frutescens var. hirtella</name>
    <name type="common">Perilla citriodora</name>
    <name type="synonym">Perilla setoyensis</name>
    <dbReference type="NCBI Taxonomy" id="608512"/>
    <lineage>
        <taxon>Eukaryota</taxon>
        <taxon>Viridiplantae</taxon>
        <taxon>Streptophyta</taxon>
        <taxon>Embryophyta</taxon>
        <taxon>Tracheophyta</taxon>
        <taxon>Spermatophyta</taxon>
        <taxon>Magnoliopsida</taxon>
        <taxon>eudicotyledons</taxon>
        <taxon>Gunneridae</taxon>
        <taxon>Pentapetalae</taxon>
        <taxon>asterids</taxon>
        <taxon>lamiids</taxon>
        <taxon>Lamiales</taxon>
        <taxon>Lamiaceae</taxon>
        <taxon>Nepetoideae</taxon>
        <taxon>Elsholtzieae</taxon>
        <taxon>Perilla</taxon>
    </lineage>
</organism>
<dbReference type="PROSITE" id="PS50144">
    <property type="entry name" value="MATH"/>
    <property type="match status" value="2"/>
</dbReference>
<keyword evidence="3" id="KW-1185">Reference proteome</keyword>
<dbReference type="PANTHER" id="PTHR46162">
    <property type="entry name" value="TRAF-LIKE FAMILY PROTEIN"/>
    <property type="match status" value="1"/>
</dbReference>
<comment type="caution">
    <text evidence="2">The sequence shown here is derived from an EMBL/GenBank/DDBJ whole genome shotgun (WGS) entry which is preliminary data.</text>
</comment>
<dbReference type="InterPro" id="IPR008974">
    <property type="entry name" value="TRAF-like"/>
</dbReference>
<feature type="domain" description="MATH" evidence="1">
    <location>
        <begin position="19"/>
        <end position="152"/>
    </location>
</feature>
<evidence type="ECO:0000313" key="3">
    <source>
        <dbReference type="Proteomes" id="UP001190926"/>
    </source>
</evidence>
<feature type="domain" description="MATH" evidence="1">
    <location>
        <begin position="172"/>
        <end position="301"/>
    </location>
</feature>
<dbReference type="PANTHER" id="PTHR46162:SF20">
    <property type="entry name" value="UBIQUITIN CARBOXYL-TERMINAL HYDROLASE 7-LIKE ISOFORM X1"/>
    <property type="match status" value="1"/>
</dbReference>
<protein>
    <recommendedName>
        <fullName evidence="1">MATH domain-containing protein</fullName>
    </recommendedName>
</protein>
<dbReference type="CDD" id="cd00121">
    <property type="entry name" value="MATH"/>
    <property type="match status" value="2"/>
</dbReference>
<dbReference type="AlphaFoldDB" id="A0AAD4JJL4"/>
<dbReference type="Proteomes" id="UP001190926">
    <property type="component" value="Unassembled WGS sequence"/>
</dbReference>
<reference evidence="2 3" key="1">
    <citation type="journal article" date="2021" name="Nat. Commun.">
        <title>Incipient diploidization of the medicinal plant Perilla within 10,000 years.</title>
        <authorList>
            <person name="Zhang Y."/>
            <person name="Shen Q."/>
            <person name="Leng L."/>
            <person name="Zhang D."/>
            <person name="Chen S."/>
            <person name="Shi Y."/>
            <person name="Ning Z."/>
            <person name="Chen S."/>
        </authorList>
    </citation>
    <scope>NUCLEOTIDE SEQUENCE [LARGE SCALE GENOMIC DNA]</scope>
    <source>
        <strain evidence="3">cv. PC099</strain>
    </source>
</reference>
<dbReference type="Gene3D" id="2.60.210.10">
    <property type="entry name" value="Apoptosis, Tumor Necrosis Factor Receptor Associated Protein 2, Chain A"/>
    <property type="match status" value="2"/>
</dbReference>
<name>A0AAD4JJL4_PERFH</name>
<dbReference type="Pfam" id="PF22486">
    <property type="entry name" value="MATH_2"/>
    <property type="match status" value="2"/>
</dbReference>
<dbReference type="InterPro" id="IPR002083">
    <property type="entry name" value="MATH/TRAF_dom"/>
</dbReference>
<proteinExistence type="predicted"/>
<dbReference type="EMBL" id="SDAM02000043">
    <property type="protein sequence ID" value="KAH6834977.1"/>
    <property type="molecule type" value="Genomic_DNA"/>
</dbReference>